<dbReference type="PANTHER" id="PTHR30613">
    <property type="entry name" value="UNCHARACTERIZED PROTEIN YBIU-RELATED"/>
    <property type="match status" value="1"/>
</dbReference>
<dbReference type="Pfam" id="PF07350">
    <property type="entry name" value="Gig2-like"/>
    <property type="match status" value="1"/>
</dbReference>
<feature type="region of interest" description="Disordered" evidence="1">
    <location>
        <begin position="569"/>
        <end position="594"/>
    </location>
</feature>
<evidence type="ECO:0000313" key="3">
    <source>
        <dbReference type="Proteomes" id="UP001321749"/>
    </source>
</evidence>
<protein>
    <recommendedName>
        <fullName evidence="4">DUF1479-domain-containing protein</fullName>
    </recommendedName>
</protein>
<evidence type="ECO:0008006" key="4">
    <source>
        <dbReference type="Google" id="ProtNLM"/>
    </source>
</evidence>
<gene>
    <name evidence="2" type="ORF">QBC42DRAFT_168979</name>
</gene>
<sequence>MGSHTIPSADNITDSEFQDYLGRYAACLEAISTAKGAKDGQKTLAELDKYRYGEAIETFASSEMTLDDVKALVEWKLRHGKFRPTLMKLVSSNEAKTVRDTVQEAVNYFRDKADASGALDILTRLKGIGPATASLLLAVHDADNVIFFADEAFHWLCCGGSKGPIKYNQKEYAALNGKSRALAKRLGVKAVDVERVAFVLMREGAQGGEEPETKSSAEKGAKTKALPAPAKRKASSDGSLSSLSPPRCPCYLAILFFFTMDISVCPLPISPVSIDLTPPPSRGCEMQSLAHSEPIQLPRRFGVLKEGLVAGKEQAIVSSWKRLLRNLSDEVGLISSLGEQIVPTISFADINKPGTVESFREGLRQRGVAVIRNVIPPNTALDLYGETQDYLDENAQRSAPQKQHTHLEDIYWCQAQIKARAHPNVLAAQKFAMGLWTSKDPKARVATNFPVAYADRVRMWKGRGGAETCSPTAQIDGGSVERWESDGYGRAGTYEDIFRGNWEDYNPWESSTRLNVTSDLYRRSGACSIFRMYQGWLALSSGPSSLRVCPMPRQATAYFLLRPFFSSAPQDDDDDDDDDGDDGGGNWSLTSPQNSILHGALPSYAQEINSTTHPHLRLDRSLISIPKLEPGDYLIWHPDLIHSVDYSCQAQASAAVMYLPACPLTQTNALYLSRQRKAFLLGCPPPDFGGGRGESNFAGRPGVEEVNDAGGEEGLRAMGLLPWDEEEADEDQEREAMAMANGILFPELYDML</sequence>
<organism evidence="2 3">
    <name type="scientific">Cladorrhinum samala</name>
    <dbReference type="NCBI Taxonomy" id="585594"/>
    <lineage>
        <taxon>Eukaryota</taxon>
        <taxon>Fungi</taxon>
        <taxon>Dikarya</taxon>
        <taxon>Ascomycota</taxon>
        <taxon>Pezizomycotina</taxon>
        <taxon>Sordariomycetes</taxon>
        <taxon>Sordariomycetidae</taxon>
        <taxon>Sordariales</taxon>
        <taxon>Podosporaceae</taxon>
        <taxon>Cladorrhinum</taxon>
    </lineage>
</organism>
<dbReference type="SUPFAM" id="SSF51197">
    <property type="entry name" value="Clavaminate synthase-like"/>
    <property type="match status" value="1"/>
</dbReference>
<dbReference type="AlphaFoldDB" id="A0AAV9HXC3"/>
<dbReference type="PANTHER" id="PTHR30613:SF1">
    <property type="entry name" value="DUF1479 DOMAIN PROTEIN (AFU_ORTHOLOGUE AFUA_5G09280)"/>
    <property type="match status" value="1"/>
</dbReference>
<reference evidence="2" key="2">
    <citation type="submission" date="2023-06" db="EMBL/GenBank/DDBJ databases">
        <authorList>
            <consortium name="Lawrence Berkeley National Laboratory"/>
            <person name="Mondo S.J."/>
            <person name="Hensen N."/>
            <person name="Bonometti L."/>
            <person name="Westerberg I."/>
            <person name="Brannstrom I.O."/>
            <person name="Guillou S."/>
            <person name="Cros-Aarteil S."/>
            <person name="Calhoun S."/>
            <person name="Haridas S."/>
            <person name="Kuo A."/>
            <person name="Pangilinan J."/>
            <person name="Riley R."/>
            <person name="Labutti K."/>
            <person name="Andreopoulos B."/>
            <person name="Lipzen A."/>
            <person name="Chen C."/>
            <person name="Yanf M."/>
            <person name="Daum C."/>
            <person name="Ng V."/>
            <person name="Clum A."/>
            <person name="Steindorff A."/>
            <person name="Ohm R."/>
            <person name="Martin F."/>
            <person name="Silar P."/>
            <person name="Natvig D."/>
            <person name="Lalanne C."/>
            <person name="Gautier V."/>
            <person name="Ament-Velasquez S.L."/>
            <person name="Kruys A."/>
            <person name="Hutchinson M.I."/>
            <person name="Powell A.J."/>
            <person name="Barry K."/>
            <person name="Miller A.N."/>
            <person name="Grigoriev I.V."/>
            <person name="Debuchy R."/>
            <person name="Gladieux P."/>
            <person name="Thoren M.H."/>
            <person name="Johannesson H."/>
        </authorList>
    </citation>
    <scope>NUCLEOTIDE SEQUENCE</scope>
    <source>
        <strain evidence="2">PSN324</strain>
    </source>
</reference>
<name>A0AAV9HXC3_9PEZI</name>
<dbReference type="Proteomes" id="UP001321749">
    <property type="component" value="Unassembled WGS sequence"/>
</dbReference>
<evidence type="ECO:0000313" key="2">
    <source>
        <dbReference type="EMBL" id="KAK4465514.1"/>
    </source>
</evidence>
<evidence type="ECO:0000256" key="1">
    <source>
        <dbReference type="SAM" id="MobiDB-lite"/>
    </source>
</evidence>
<keyword evidence="3" id="KW-1185">Reference proteome</keyword>
<dbReference type="Gene3D" id="2.60.120.330">
    <property type="entry name" value="B-lactam Antibiotic, Isopenicillin N Synthase, Chain"/>
    <property type="match status" value="1"/>
</dbReference>
<feature type="region of interest" description="Disordered" evidence="1">
    <location>
        <begin position="207"/>
        <end position="243"/>
    </location>
</feature>
<dbReference type="InterPro" id="IPR010856">
    <property type="entry name" value="Gig2-like"/>
</dbReference>
<accession>A0AAV9HXC3</accession>
<reference evidence="2" key="1">
    <citation type="journal article" date="2023" name="Mol. Phylogenet. Evol.">
        <title>Genome-scale phylogeny and comparative genomics of the fungal order Sordariales.</title>
        <authorList>
            <person name="Hensen N."/>
            <person name="Bonometti L."/>
            <person name="Westerberg I."/>
            <person name="Brannstrom I.O."/>
            <person name="Guillou S."/>
            <person name="Cros-Aarteil S."/>
            <person name="Calhoun S."/>
            <person name="Haridas S."/>
            <person name="Kuo A."/>
            <person name="Mondo S."/>
            <person name="Pangilinan J."/>
            <person name="Riley R."/>
            <person name="LaButti K."/>
            <person name="Andreopoulos B."/>
            <person name="Lipzen A."/>
            <person name="Chen C."/>
            <person name="Yan M."/>
            <person name="Daum C."/>
            <person name="Ng V."/>
            <person name="Clum A."/>
            <person name="Steindorff A."/>
            <person name="Ohm R.A."/>
            <person name="Martin F."/>
            <person name="Silar P."/>
            <person name="Natvig D.O."/>
            <person name="Lalanne C."/>
            <person name="Gautier V."/>
            <person name="Ament-Velasquez S.L."/>
            <person name="Kruys A."/>
            <person name="Hutchinson M.I."/>
            <person name="Powell A.J."/>
            <person name="Barry K."/>
            <person name="Miller A.N."/>
            <person name="Grigoriev I.V."/>
            <person name="Debuchy R."/>
            <person name="Gladieux P."/>
            <person name="Hiltunen Thoren M."/>
            <person name="Johannesson H."/>
        </authorList>
    </citation>
    <scope>NUCLEOTIDE SEQUENCE</scope>
    <source>
        <strain evidence="2">PSN324</strain>
    </source>
</reference>
<dbReference type="InterPro" id="IPR027443">
    <property type="entry name" value="IPNS-like_sf"/>
</dbReference>
<feature type="compositionally biased region" description="Acidic residues" evidence="1">
    <location>
        <begin position="570"/>
        <end position="582"/>
    </location>
</feature>
<comment type="caution">
    <text evidence="2">The sequence shown here is derived from an EMBL/GenBank/DDBJ whole genome shotgun (WGS) entry which is preliminary data.</text>
</comment>
<proteinExistence type="predicted"/>
<dbReference type="EMBL" id="MU864939">
    <property type="protein sequence ID" value="KAK4465514.1"/>
    <property type="molecule type" value="Genomic_DNA"/>
</dbReference>
<feature type="compositionally biased region" description="Basic and acidic residues" evidence="1">
    <location>
        <begin position="211"/>
        <end position="221"/>
    </location>
</feature>